<dbReference type="Pfam" id="PF01926">
    <property type="entry name" value="MMR_HSR1"/>
    <property type="match status" value="2"/>
</dbReference>
<feature type="binding site" evidence="8">
    <location>
        <begin position="9"/>
        <end position="16"/>
    </location>
    <ligand>
        <name>GTP</name>
        <dbReference type="ChEBI" id="CHEBI:37565"/>
        <label>1</label>
    </ligand>
</feature>
<dbReference type="PANTHER" id="PTHR43834:SF6">
    <property type="entry name" value="GTPASE DER"/>
    <property type="match status" value="1"/>
</dbReference>
<keyword evidence="3 8" id="KW-0690">Ribosome biogenesis</keyword>
<dbReference type="OrthoDB" id="9805918at2"/>
<evidence type="ECO:0000256" key="7">
    <source>
        <dbReference type="ARBA" id="ARBA00032345"/>
    </source>
</evidence>
<evidence type="ECO:0000313" key="13">
    <source>
        <dbReference type="EMBL" id="KFE70117.1"/>
    </source>
</evidence>
<evidence type="ECO:0000256" key="2">
    <source>
        <dbReference type="ARBA" id="ARBA00020953"/>
    </source>
</evidence>
<reference evidence="13 14" key="1">
    <citation type="submission" date="2014-04" db="EMBL/GenBank/DDBJ databases">
        <title>Genome assembly of Hyalangium minutum DSM 14724.</title>
        <authorList>
            <person name="Sharma G."/>
            <person name="Subramanian S."/>
        </authorList>
    </citation>
    <scope>NUCLEOTIDE SEQUENCE [LARGE SCALE GENOMIC DNA]</scope>
    <source>
        <strain evidence="13 14">DSM 14724</strain>
    </source>
</reference>
<dbReference type="PROSITE" id="PS51712">
    <property type="entry name" value="G_ENGA"/>
    <property type="match status" value="2"/>
</dbReference>
<keyword evidence="4 10" id="KW-0677">Repeat</keyword>
<dbReference type="CDD" id="cd01894">
    <property type="entry name" value="EngA1"/>
    <property type="match status" value="1"/>
</dbReference>
<evidence type="ECO:0000256" key="6">
    <source>
        <dbReference type="ARBA" id="ARBA00023134"/>
    </source>
</evidence>
<feature type="compositionally biased region" description="Basic residues" evidence="11">
    <location>
        <begin position="447"/>
        <end position="464"/>
    </location>
</feature>
<evidence type="ECO:0000256" key="8">
    <source>
        <dbReference type="HAMAP-Rule" id="MF_00195"/>
    </source>
</evidence>
<dbReference type="PATRIC" id="fig|394096.3.peg.1641"/>
<organism evidence="13 14">
    <name type="scientific">Hyalangium minutum</name>
    <dbReference type="NCBI Taxonomy" id="394096"/>
    <lineage>
        <taxon>Bacteria</taxon>
        <taxon>Pseudomonadati</taxon>
        <taxon>Myxococcota</taxon>
        <taxon>Myxococcia</taxon>
        <taxon>Myxococcales</taxon>
        <taxon>Cystobacterineae</taxon>
        <taxon>Archangiaceae</taxon>
        <taxon>Hyalangium</taxon>
    </lineage>
</organism>
<feature type="domain" description="EngA-type G" evidence="12">
    <location>
        <begin position="3"/>
        <end position="169"/>
    </location>
</feature>
<dbReference type="EMBL" id="JMCB01000003">
    <property type="protein sequence ID" value="KFE70117.1"/>
    <property type="molecule type" value="Genomic_DNA"/>
</dbReference>
<dbReference type="RefSeq" id="WP_044184781.1">
    <property type="nucleotide sequence ID" value="NZ_JMCB01000003.1"/>
</dbReference>
<evidence type="ECO:0000256" key="3">
    <source>
        <dbReference type="ARBA" id="ARBA00022517"/>
    </source>
</evidence>
<dbReference type="STRING" id="394096.DB31_5159"/>
<dbReference type="Gene3D" id="3.40.50.300">
    <property type="entry name" value="P-loop containing nucleotide triphosphate hydrolases"/>
    <property type="match status" value="2"/>
</dbReference>
<evidence type="ECO:0000256" key="5">
    <source>
        <dbReference type="ARBA" id="ARBA00022741"/>
    </source>
</evidence>
<evidence type="ECO:0000256" key="11">
    <source>
        <dbReference type="SAM" id="MobiDB-lite"/>
    </source>
</evidence>
<dbReference type="InterPro" id="IPR016484">
    <property type="entry name" value="GTPase_Der"/>
</dbReference>
<proteinExistence type="inferred from homology"/>
<dbReference type="PRINTS" id="PR00326">
    <property type="entry name" value="GTP1OBG"/>
</dbReference>
<dbReference type="NCBIfam" id="TIGR03594">
    <property type="entry name" value="GTPase_EngA"/>
    <property type="match status" value="1"/>
</dbReference>
<sequence length="464" mass="51363">MKPLVAIVGRPNVGKSTLFNRLIRRRAALVEDVPGVTRDRHYADASWGDRTFTVIDTGGFVPGDQDVLLKEVREQAQLAVEECDVILFVTDGRAGLTAADEAVGALLRKSGKPVLVVANKLDSPIGTVQALSAEFFRLGLGEVFPLSAEHGLGIENLAGTLLDKLPAKKEGEDSEERPDDGSIRIAIIGRPNVGKSTLVNALLKEKRLVASEVPGTTRDPIDSTLTYKDKKVVLTDTAGIRRKRSIAHRVEKYSVMAALRVMDRSDVAVLLMDATEPAVDQDAKLAALAEEKGRALVIVVNKWDLIGTDQRRQEAYREALKYSLKFVGYAPIVFTSALTGSKVEKVVDIAVELAEQFRYRAPTPQLNRLLDHMVDNNPAPIVHSKPLRLYYIAQVGTAPPTFALTCNVPQGVPEMYKRYITNQIRKTFDLRVPLRLLFKERPGKAKRESRKKPHLKKKKPSRRD</sequence>
<dbReference type="GO" id="GO:0042254">
    <property type="term" value="P:ribosome biogenesis"/>
    <property type="evidence" value="ECO:0007669"/>
    <property type="project" value="UniProtKB-KW"/>
</dbReference>
<dbReference type="FunFam" id="3.40.50.300:FF:000040">
    <property type="entry name" value="GTPase Der"/>
    <property type="match status" value="1"/>
</dbReference>
<dbReference type="HAMAP" id="MF_00195">
    <property type="entry name" value="GTPase_Der"/>
    <property type="match status" value="1"/>
</dbReference>
<dbReference type="Proteomes" id="UP000028725">
    <property type="component" value="Unassembled WGS sequence"/>
</dbReference>
<feature type="binding site" evidence="8">
    <location>
        <begin position="236"/>
        <end position="240"/>
    </location>
    <ligand>
        <name>GTP</name>
        <dbReference type="ChEBI" id="CHEBI:37565"/>
        <label>2</label>
    </ligand>
</feature>
<comment type="function">
    <text evidence="8 10">GTPase that plays an essential role in the late steps of ribosome biogenesis.</text>
</comment>
<evidence type="ECO:0000256" key="1">
    <source>
        <dbReference type="ARBA" id="ARBA00008279"/>
    </source>
</evidence>
<dbReference type="InterPro" id="IPR006073">
    <property type="entry name" value="GTP-bd"/>
</dbReference>
<dbReference type="InterPro" id="IPR005225">
    <property type="entry name" value="Small_GTP-bd"/>
</dbReference>
<dbReference type="GO" id="GO:0043022">
    <property type="term" value="F:ribosome binding"/>
    <property type="evidence" value="ECO:0007669"/>
    <property type="project" value="TreeGrafter"/>
</dbReference>
<feature type="binding site" evidence="8">
    <location>
        <begin position="56"/>
        <end position="60"/>
    </location>
    <ligand>
        <name>GTP</name>
        <dbReference type="ChEBI" id="CHEBI:37565"/>
        <label>1</label>
    </ligand>
</feature>
<dbReference type="SUPFAM" id="SSF52540">
    <property type="entry name" value="P-loop containing nucleoside triphosphate hydrolases"/>
    <property type="match status" value="2"/>
</dbReference>
<feature type="region of interest" description="Disordered" evidence="11">
    <location>
        <begin position="441"/>
        <end position="464"/>
    </location>
</feature>
<dbReference type="InterPro" id="IPR015946">
    <property type="entry name" value="KH_dom-like_a/b"/>
</dbReference>
<evidence type="ECO:0000259" key="12">
    <source>
        <dbReference type="PROSITE" id="PS51712"/>
    </source>
</evidence>
<dbReference type="Pfam" id="PF14714">
    <property type="entry name" value="KH_dom-like"/>
    <property type="match status" value="1"/>
</dbReference>
<dbReference type="FunFam" id="3.40.50.300:FF:000057">
    <property type="entry name" value="GTPase Der"/>
    <property type="match status" value="1"/>
</dbReference>
<dbReference type="AlphaFoldDB" id="A0A085WR04"/>
<protein>
    <recommendedName>
        <fullName evidence="2 8">GTPase Der</fullName>
    </recommendedName>
    <alternativeName>
        <fullName evidence="7 8">GTP-binding protein EngA</fullName>
    </alternativeName>
</protein>
<dbReference type="InterPro" id="IPR031166">
    <property type="entry name" value="G_ENGA"/>
</dbReference>
<gene>
    <name evidence="8" type="primary">der</name>
    <name evidence="13" type="ORF">DB31_5159</name>
</gene>
<dbReference type="InterPro" id="IPR027417">
    <property type="entry name" value="P-loop_NTPase"/>
</dbReference>
<keyword evidence="5 8" id="KW-0547">Nucleotide-binding</keyword>
<evidence type="ECO:0000256" key="9">
    <source>
        <dbReference type="PROSITE-ProRule" id="PRU01049"/>
    </source>
</evidence>
<comment type="subunit">
    <text evidence="8">Associates with the 50S ribosomal subunit.</text>
</comment>
<evidence type="ECO:0000256" key="10">
    <source>
        <dbReference type="RuleBase" id="RU004481"/>
    </source>
</evidence>
<evidence type="ECO:0000256" key="4">
    <source>
        <dbReference type="ARBA" id="ARBA00022737"/>
    </source>
</evidence>
<dbReference type="PIRSF" id="PIRSF006485">
    <property type="entry name" value="GTP-binding_EngA"/>
    <property type="match status" value="1"/>
</dbReference>
<dbReference type="NCBIfam" id="TIGR00231">
    <property type="entry name" value="small_GTP"/>
    <property type="match status" value="2"/>
</dbReference>
<dbReference type="Gene3D" id="3.30.300.20">
    <property type="match status" value="1"/>
</dbReference>
<dbReference type="CDD" id="cd01895">
    <property type="entry name" value="EngA2"/>
    <property type="match status" value="1"/>
</dbReference>
<feature type="domain" description="EngA-type G" evidence="12">
    <location>
        <begin position="183"/>
        <end position="358"/>
    </location>
</feature>
<keyword evidence="6 8" id="KW-0342">GTP-binding</keyword>
<feature type="binding site" evidence="8">
    <location>
        <begin position="119"/>
        <end position="122"/>
    </location>
    <ligand>
        <name>GTP</name>
        <dbReference type="ChEBI" id="CHEBI:37565"/>
        <label>1</label>
    </ligand>
</feature>
<dbReference type="InterPro" id="IPR032859">
    <property type="entry name" value="KH_dom-like"/>
</dbReference>
<comment type="caution">
    <text evidence="13">The sequence shown here is derived from an EMBL/GenBank/DDBJ whole genome shotgun (WGS) entry which is preliminary data.</text>
</comment>
<dbReference type="GO" id="GO:0005525">
    <property type="term" value="F:GTP binding"/>
    <property type="evidence" value="ECO:0007669"/>
    <property type="project" value="UniProtKB-UniRule"/>
</dbReference>
<keyword evidence="14" id="KW-1185">Reference proteome</keyword>
<comment type="similarity">
    <text evidence="1 8 9 10">Belongs to the TRAFAC class TrmE-Era-EngA-EngB-Septin-like GTPase superfamily. EngA (Der) GTPase family.</text>
</comment>
<dbReference type="PANTHER" id="PTHR43834">
    <property type="entry name" value="GTPASE DER"/>
    <property type="match status" value="1"/>
</dbReference>
<evidence type="ECO:0000313" key="14">
    <source>
        <dbReference type="Proteomes" id="UP000028725"/>
    </source>
</evidence>
<feature type="binding site" evidence="8">
    <location>
        <begin position="301"/>
        <end position="304"/>
    </location>
    <ligand>
        <name>GTP</name>
        <dbReference type="ChEBI" id="CHEBI:37565"/>
        <label>2</label>
    </ligand>
</feature>
<name>A0A085WR04_9BACT</name>
<feature type="binding site" evidence="8">
    <location>
        <begin position="189"/>
        <end position="196"/>
    </location>
    <ligand>
        <name>GTP</name>
        <dbReference type="ChEBI" id="CHEBI:37565"/>
        <label>2</label>
    </ligand>
</feature>
<accession>A0A085WR04</accession>